<dbReference type="EMBL" id="JACEON010000013">
    <property type="protein sequence ID" value="MBA4612719.1"/>
    <property type="molecule type" value="Genomic_DNA"/>
</dbReference>
<dbReference type="InterPro" id="IPR036388">
    <property type="entry name" value="WH-like_DNA-bd_sf"/>
</dbReference>
<reference evidence="5 6" key="1">
    <citation type="submission" date="2020-07" db="EMBL/GenBank/DDBJ databases">
        <authorList>
            <person name="Li M."/>
        </authorList>
    </citation>
    <scope>NUCLEOTIDE SEQUENCE [LARGE SCALE GENOMIC DNA]</scope>
    <source>
        <strain evidence="5 6">DSM 23284</strain>
    </source>
</reference>
<dbReference type="InterPro" id="IPR000524">
    <property type="entry name" value="Tscrpt_reg_HTH_GntR"/>
</dbReference>
<dbReference type="SMART" id="SM00866">
    <property type="entry name" value="UTRA"/>
    <property type="match status" value="1"/>
</dbReference>
<dbReference type="SUPFAM" id="SSF46785">
    <property type="entry name" value="Winged helix' DNA-binding domain"/>
    <property type="match status" value="1"/>
</dbReference>
<keyword evidence="1" id="KW-0805">Transcription regulation</keyword>
<dbReference type="InterPro" id="IPR036390">
    <property type="entry name" value="WH_DNA-bd_sf"/>
</dbReference>
<dbReference type="Gene3D" id="3.40.1410.10">
    <property type="entry name" value="Chorismate lyase-like"/>
    <property type="match status" value="1"/>
</dbReference>
<comment type="caution">
    <text evidence="5">The sequence shown here is derived from an EMBL/GenBank/DDBJ whole genome shotgun (WGS) entry which is preliminary data.</text>
</comment>
<dbReference type="InterPro" id="IPR011663">
    <property type="entry name" value="UTRA"/>
</dbReference>
<name>A0A838XN67_9HYPH</name>
<gene>
    <name evidence="5" type="ORF">H1W37_13710</name>
</gene>
<reference evidence="5 6" key="2">
    <citation type="submission" date="2020-08" db="EMBL/GenBank/DDBJ databases">
        <title>Stappia taiwanensis sp. nov., isolated from a coastal thermal spring.</title>
        <authorList>
            <person name="Kampfer P."/>
        </authorList>
    </citation>
    <scope>NUCLEOTIDE SEQUENCE [LARGE SCALE GENOMIC DNA]</scope>
    <source>
        <strain evidence="5 6">DSM 23284</strain>
    </source>
</reference>
<evidence type="ECO:0000313" key="5">
    <source>
        <dbReference type="EMBL" id="MBA4612719.1"/>
    </source>
</evidence>
<dbReference type="Gene3D" id="1.10.10.10">
    <property type="entry name" value="Winged helix-like DNA-binding domain superfamily/Winged helix DNA-binding domain"/>
    <property type="match status" value="1"/>
</dbReference>
<keyword evidence="2" id="KW-0238">DNA-binding</keyword>
<evidence type="ECO:0000256" key="2">
    <source>
        <dbReference type="ARBA" id="ARBA00023125"/>
    </source>
</evidence>
<protein>
    <submittedName>
        <fullName evidence="5">GntR family transcriptional regulator</fullName>
    </submittedName>
</protein>
<keyword evidence="6" id="KW-1185">Reference proteome</keyword>
<dbReference type="Proteomes" id="UP000559404">
    <property type="component" value="Unassembled WGS sequence"/>
</dbReference>
<dbReference type="InterPro" id="IPR050679">
    <property type="entry name" value="Bact_HTH_transcr_reg"/>
</dbReference>
<dbReference type="SMART" id="SM00345">
    <property type="entry name" value="HTH_GNTR"/>
    <property type="match status" value="1"/>
</dbReference>
<dbReference type="Pfam" id="PF07702">
    <property type="entry name" value="UTRA"/>
    <property type="match status" value="1"/>
</dbReference>
<dbReference type="GO" id="GO:0003677">
    <property type="term" value="F:DNA binding"/>
    <property type="evidence" value="ECO:0007669"/>
    <property type="project" value="UniProtKB-KW"/>
</dbReference>
<dbReference type="AlphaFoldDB" id="A0A838XN67"/>
<feature type="domain" description="HTH gntR-type" evidence="4">
    <location>
        <begin position="20"/>
        <end position="88"/>
    </location>
</feature>
<dbReference type="InterPro" id="IPR028978">
    <property type="entry name" value="Chorismate_lyase_/UTRA_dom_sf"/>
</dbReference>
<dbReference type="GO" id="GO:0045892">
    <property type="term" value="P:negative regulation of DNA-templated transcription"/>
    <property type="evidence" value="ECO:0007669"/>
    <property type="project" value="TreeGrafter"/>
</dbReference>
<sequence>MAGGAAAFLSAENWPAPASGPLYLQVKRRLEEAVASGIVAPGDALPSEREIASLAGISRVTVRRAVQELVKEGVLLQRQGSGTFVAPKVERVEQSLSHLTSFSEDMARRGKTTTAQWLERGVFEPSPEETVVLGLSPGDRVARLSRLRVADGVPLAIERAVLATAMLPDPEGVENSLYEALDKVGNRPVRAIQRISAQTLGEEAARLLDAPVGAAALRIERISYLASGRVVEHTTSTYRGDAYDFVAELRLRQPR</sequence>
<dbReference type="CDD" id="cd07377">
    <property type="entry name" value="WHTH_GntR"/>
    <property type="match status" value="1"/>
</dbReference>
<dbReference type="RefSeq" id="WP_181760920.1">
    <property type="nucleotide sequence ID" value="NZ_BMCR01000003.1"/>
</dbReference>
<dbReference type="GO" id="GO:0003700">
    <property type="term" value="F:DNA-binding transcription factor activity"/>
    <property type="evidence" value="ECO:0007669"/>
    <property type="project" value="InterPro"/>
</dbReference>
<proteinExistence type="predicted"/>
<dbReference type="PANTHER" id="PTHR44846:SF1">
    <property type="entry name" value="MANNOSYL-D-GLYCERATE TRANSPORT_METABOLISM SYSTEM REPRESSOR MNGR-RELATED"/>
    <property type="match status" value="1"/>
</dbReference>
<evidence type="ECO:0000256" key="3">
    <source>
        <dbReference type="ARBA" id="ARBA00023163"/>
    </source>
</evidence>
<dbReference type="SUPFAM" id="SSF64288">
    <property type="entry name" value="Chorismate lyase-like"/>
    <property type="match status" value="1"/>
</dbReference>
<dbReference type="PRINTS" id="PR00035">
    <property type="entry name" value="HTHGNTR"/>
</dbReference>
<dbReference type="PROSITE" id="PS50949">
    <property type="entry name" value="HTH_GNTR"/>
    <property type="match status" value="1"/>
</dbReference>
<evidence type="ECO:0000313" key="6">
    <source>
        <dbReference type="Proteomes" id="UP000559404"/>
    </source>
</evidence>
<keyword evidence="3" id="KW-0804">Transcription</keyword>
<evidence type="ECO:0000256" key="1">
    <source>
        <dbReference type="ARBA" id="ARBA00023015"/>
    </source>
</evidence>
<dbReference type="Pfam" id="PF00392">
    <property type="entry name" value="GntR"/>
    <property type="match status" value="1"/>
</dbReference>
<accession>A0A838XN67</accession>
<dbReference type="PANTHER" id="PTHR44846">
    <property type="entry name" value="MANNOSYL-D-GLYCERATE TRANSPORT/METABOLISM SYSTEM REPRESSOR MNGR-RELATED"/>
    <property type="match status" value="1"/>
</dbReference>
<organism evidence="5 6">
    <name type="scientific">Stappia taiwanensis</name>
    <dbReference type="NCBI Taxonomy" id="992267"/>
    <lineage>
        <taxon>Bacteria</taxon>
        <taxon>Pseudomonadati</taxon>
        <taxon>Pseudomonadota</taxon>
        <taxon>Alphaproteobacteria</taxon>
        <taxon>Hyphomicrobiales</taxon>
        <taxon>Stappiaceae</taxon>
        <taxon>Stappia</taxon>
    </lineage>
</organism>
<evidence type="ECO:0000259" key="4">
    <source>
        <dbReference type="PROSITE" id="PS50949"/>
    </source>
</evidence>